<keyword evidence="2" id="KW-0597">Phosphoprotein</keyword>
<dbReference type="Pfam" id="PF02302">
    <property type="entry name" value="PTS_IIB"/>
    <property type="match status" value="1"/>
</dbReference>
<sequence length="89" mass="9586">ISVDNPHYDVLAVTGCPTGIAHTYMAAESLERKAKEMGISLKVEKNGTSGVKDALTAEEIAHAKCIIVASDRQVEMARFNGKPMIQTKV</sequence>
<feature type="non-terminal residue" evidence="8">
    <location>
        <position position="89"/>
    </location>
</feature>
<dbReference type="InterPro" id="IPR036095">
    <property type="entry name" value="PTS_EIIB-like_sf"/>
</dbReference>
<evidence type="ECO:0000256" key="2">
    <source>
        <dbReference type="ARBA" id="ARBA00022553"/>
    </source>
</evidence>
<organism evidence="8">
    <name type="scientific">human gut metagenome</name>
    <dbReference type="NCBI Taxonomy" id="408170"/>
    <lineage>
        <taxon>unclassified sequences</taxon>
        <taxon>metagenomes</taxon>
        <taxon>organismal metagenomes</taxon>
    </lineage>
</organism>
<feature type="non-terminal residue" evidence="8">
    <location>
        <position position="1"/>
    </location>
</feature>
<dbReference type="SUPFAM" id="SSF52794">
    <property type="entry name" value="PTS system IIB component-like"/>
    <property type="match status" value="1"/>
</dbReference>
<evidence type="ECO:0000256" key="1">
    <source>
        <dbReference type="ARBA" id="ARBA00022448"/>
    </source>
</evidence>
<feature type="domain" description="PTS EIIB type-2" evidence="7">
    <location>
        <begin position="10"/>
        <end position="89"/>
    </location>
</feature>
<dbReference type="EMBL" id="AZMM01012815">
    <property type="protein sequence ID" value="ETJ32735.1"/>
    <property type="molecule type" value="Genomic_DNA"/>
</dbReference>
<dbReference type="PROSITE" id="PS51099">
    <property type="entry name" value="PTS_EIIB_TYPE_2"/>
    <property type="match status" value="1"/>
</dbReference>
<dbReference type="CDD" id="cd05569">
    <property type="entry name" value="PTS_IIB_fructose"/>
    <property type="match status" value="1"/>
</dbReference>
<dbReference type="GO" id="GO:0090563">
    <property type="term" value="F:protein-phosphocysteine-sugar phosphotransferase activity"/>
    <property type="evidence" value="ECO:0007669"/>
    <property type="project" value="TreeGrafter"/>
</dbReference>
<keyword evidence="6" id="KW-0418">Kinase</keyword>
<dbReference type="InterPro" id="IPR013011">
    <property type="entry name" value="PTS_EIIB_2"/>
</dbReference>
<evidence type="ECO:0000259" key="7">
    <source>
        <dbReference type="PROSITE" id="PS51099"/>
    </source>
</evidence>
<comment type="caution">
    <text evidence="8">The sequence shown here is derived from an EMBL/GenBank/DDBJ whole genome shotgun (WGS) entry which is preliminary data.</text>
</comment>
<dbReference type="AlphaFoldDB" id="W1XTE0"/>
<keyword evidence="1" id="KW-0813">Transport</keyword>
<evidence type="ECO:0000256" key="4">
    <source>
        <dbReference type="ARBA" id="ARBA00022679"/>
    </source>
</evidence>
<dbReference type="PANTHER" id="PTHR30505:SF0">
    <property type="entry name" value="FRUCTOSE-LIKE PTS SYSTEM EIIBC COMPONENT-RELATED"/>
    <property type="match status" value="1"/>
</dbReference>
<evidence type="ECO:0000256" key="6">
    <source>
        <dbReference type="ARBA" id="ARBA00022777"/>
    </source>
</evidence>
<dbReference type="NCBIfam" id="TIGR00829">
    <property type="entry name" value="FRU"/>
    <property type="match status" value="1"/>
</dbReference>
<proteinExistence type="predicted"/>
<dbReference type="InterPro" id="IPR003353">
    <property type="entry name" value="PTS_IIB_fruc"/>
</dbReference>
<dbReference type="GO" id="GO:0016301">
    <property type="term" value="F:kinase activity"/>
    <property type="evidence" value="ECO:0007669"/>
    <property type="project" value="UniProtKB-KW"/>
</dbReference>
<dbReference type="InterPro" id="IPR050864">
    <property type="entry name" value="Bacterial_PTS_Sugar_Transport"/>
</dbReference>
<evidence type="ECO:0000313" key="8">
    <source>
        <dbReference type="EMBL" id="ETJ32735.1"/>
    </source>
</evidence>
<accession>W1XTE0</accession>
<dbReference type="GO" id="GO:0022877">
    <property type="term" value="F:protein-N(PI)-phosphohistidine-fructose phosphotransferase system transporter activity"/>
    <property type="evidence" value="ECO:0007669"/>
    <property type="project" value="InterPro"/>
</dbReference>
<keyword evidence="3" id="KW-0762">Sugar transport</keyword>
<keyword evidence="5" id="KW-0598">Phosphotransferase system</keyword>
<dbReference type="Gene3D" id="3.40.50.2300">
    <property type="match status" value="1"/>
</dbReference>
<dbReference type="GO" id="GO:0009401">
    <property type="term" value="P:phosphoenolpyruvate-dependent sugar phosphotransferase system"/>
    <property type="evidence" value="ECO:0007669"/>
    <property type="project" value="UniProtKB-KW"/>
</dbReference>
<name>W1XTE0_9ZZZZ</name>
<reference evidence="8" key="1">
    <citation type="submission" date="2013-12" db="EMBL/GenBank/DDBJ databases">
        <title>A Varibaculum cambriense genome reconstructed from a premature infant gut community with otherwise low bacterial novelty that shifts toward anaerobic metabolism during the third week of life.</title>
        <authorList>
            <person name="Brown C.T."/>
            <person name="Sharon I."/>
            <person name="Thomas B.C."/>
            <person name="Castelle C.J."/>
            <person name="Morowitz M.J."/>
            <person name="Banfield J.F."/>
        </authorList>
    </citation>
    <scope>NUCLEOTIDE SEQUENCE</scope>
</reference>
<keyword evidence="4" id="KW-0808">Transferase</keyword>
<dbReference type="InterPro" id="IPR003501">
    <property type="entry name" value="PTS_EIIB_2/3"/>
</dbReference>
<dbReference type="PANTHER" id="PTHR30505">
    <property type="entry name" value="FRUCTOSE-LIKE PERMEASE"/>
    <property type="match status" value="1"/>
</dbReference>
<dbReference type="GO" id="GO:0005886">
    <property type="term" value="C:plasma membrane"/>
    <property type="evidence" value="ECO:0007669"/>
    <property type="project" value="TreeGrafter"/>
</dbReference>
<protein>
    <submittedName>
        <fullName evidence="8">PTS system, fructose subfamily, IIC subunit</fullName>
    </submittedName>
</protein>
<evidence type="ECO:0000256" key="3">
    <source>
        <dbReference type="ARBA" id="ARBA00022597"/>
    </source>
</evidence>
<evidence type="ECO:0000256" key="5">
    <source>
        <dbReference type="ARBA" id="ARBA00022683"/>
    </source>
</evidence>
<gene>
    <name evidence="8" type="ORF">Q604_UNBC12815G0001</name>
</gene>